<feature type="region of interest" description="Disordered" evidence="5">
    <location>
        <begin position="652"/>
        <end position="678"/>
    </location>
</feature>
<dbReference type="PANTHER" id="PTHR32305:SF17">
    <property type="entry name" value="TRNA NUCLEASE WAPA"/>
    <property type="match status" value="1"/>
</dbReference>
<dbReference type="NCBIfam" id="TIGR03696">
    <property type="entry name" value="Rhs_assc_core"/>
    <property type="match status" value="1"/>
</dbReference>
<dbReference type="PROSITE" id="PS50817">
    <property type="entry name" value="INTEIN_N_TER"/>
    <property type="match status" value="1"/>
</dbReference>
<dbReference type="InterPro" id="IPR031325">
    <property type="entry name" value="RHS_repeat"/>
</dbReference>
<dbReference type="Pfam" id="PF05593">
    <property type="entry name" value="RHS_repeat"/>
    <property type="match status" value="1"/>
</dbReference>
<evidence type="ECO:0000256" key="4">
    <source>
        <dbReference type="ARBA" id="ARBA00023026"/>
    </source>
</evidence>
<dbReference type="CDD" id="cd05403">
    <property type="entry name" value="NT_KNTase_like"/>
    <property type="match status" value="1"/>
</dbReference>
<dbReference type="Pfam" id="PF07591">
    <property type="entry name" value="PT-HINT"/>
    <property type="match status" value="1"/>
</dbReference>
<comment type="subcellular location">
    <subcellularLocation>
        <location evidence="1">Secreted</location>
    </subcellularLocation>
</comment>
<dbReference type="RefSeq" id="WP_160097445.1">
    <property type="nucleotide sequence ID" value="NZ_FWXV01000027.1"/>
</dbReference>
<dbReference type="Gene3D" id="2.180.10.10">
    <property type="entry name" value="RHS repeat-associated core"/>
    <property type="match status" value="2"/>
</dbReference>
<feature type="region of interest" description="Disordered" evidence="5">
    <location>
        <begin position="588"/>
        <end position="631"/>
    </location>
</feature>
<accession>A0A1W2G0V2</accession>
<feature type="signal peptide" evidence="6">
    <location>
        <begin position="1"/>
        <end position="28"/>
    </location>
</feature>
<keyword evidence="6" id="KW-0732">Signal</keyword>
<evidence type="ECO:0000256" key="6">
    <source>
        <dbReference type="SAM" id="SignalP"/>
    </source>
</evidence>
<proteinExistence type="predicted"/>
<dbReference type="GO" id="GO:0016539">
    <property type="term" value="P:intein-mediated protein splicing"/>
    <property type="evidence" value="ECO:0007669"/>
    <property type="project" value="InterPro"/>
</dbReference>
<dbReference type="SMART" id="SM00306">
    <property type="entry name" value="HintN"/>
    <property type="match status" value="1"/>
</dbReference>
<keyword evidence="2" id="KW-0964">Secreted</keyword>
<dbReference type="InterPro" id="IPR056823">
    <property type="entry name" value="TEN-like_YD-shell"/>
</dbReference>
<dbReference type="InterPro" id="IPR050708">
    <property type="entry name" value="T6SS_VgrG/RHS"/>
</dbReference>
<feature type="region of interest" description="Disordered" evidence="5">
    <location>
        <begin position="26"/>
        <end position="84"/>
    </location>
</feature>
<dbReference type="EMBL" id="FWXV01000027">
    <property type="protein sequence ID" value="SMD27516.1"/>
    <property type="molecule type" value="Genomic_DNA"/>
</dbReference>
<evidence type="ECO:0000256" key="5">
    <source>
        <dbReference type="SAM" id="MobiDB-lite"/>
    </source>
</evidence>
<dbReference type="SUPFAM" id="SSF51294">
    <property type="entry name" value="Hedgehog/intein (Hint) domain"/>
    <property type="match status" value="1"/>
</dbReference>
<dbReference type="Pfam" id="PF03534">
    <property type="entry name" value="SpvB"/>
    <property type="match status" value="1"/>
</dbReference>
<feature type="compositionally biased region" description="Polar residues" evidence="5">
    <location>
        <begin position="842"/>
        <end position="852"/>
    </location>
</feature>
<dbReference type="Pfam" id="PF25023">
    <property type="entry name" value="TEN_YD-shell"/>
    <property type="match status" value="1"/>
</dbReference>
<dbReference type="InterPro" id="IPR006141">
    <property type="entry name" value="Intein_N"/>
</dbReference>
<dbReference type="OrthoDB" id="291011at2"/>
<feature type="compositionally biased region" description="Low complexity" evidence="5">
    <location>
        <begin position="40"/>
        <end position="50"/>
    </location>
</feature>
<reference evidence="8 9" key="1">
    <citation type="submission" date="2017-04" db="EMBL/GenBank/DDBJ databases">
        <authorList>
            <person name="Afonso C.L."/>
            <person name="Miller P.J."/>
            <person name="Scott M.A."/>
            <person name="Spackman E."/>
            <person name="Goraichik I."/>
            <person name="Dimitrov K.M."/>
            <person name="Suarez D.L."/>
            <person name="Swayne D.E."/>
        </authorList>
    </citation>
    <scope>NUCLEOTIDE SEQUENCE [LARGE SCALE GENOMIC DNA]</scope>
    <source>
        <strain evidence="8 9">DSM 43828</strain>
    </source>
</reference>
<gene>
    <name evidence="8" type="ORF">SAMN05661093_11124</name>
</gene>
<organism evidence="8 9">
    <name type="scientific">Kibdelosporangium aridum</name>
    <dbReference type="NCBI Taxonomy" id="2030"/>
    <lineage>
        <taxon>Bacteria</taxon>
        <taxon>Bacillati</taxon>
        <taxon>Actinomycetota</taxon>
        <taxon>Actinomycetes</taxon>
        <taxon>Pseudonocardiales</taxon>
        <taxon>Pseudonocardiaceae</taxon>
        <taxon>Kibdelosporangium</taxon>
    </lineage>
</organism>
<evidence type="ECO:0000256" key="3">
    <source>
        <dbReference type="ARBA" id="ARBA00022737"/>
    </source>
</evidence>
<feature type="compositionally biased region" description="Basic and acidic residues" evidence="5">
    <location>
        <begin position="621"/>
        <end position="631"/>
    </location>
</feature>
<dbReference type="Gene3D" id="2.170.16.10">
    <property type="entry name" value="Hedgehog/Intein (Hint) domain"/>
    <property type="match status" value="1"/>
</dbReference>
<feature type="region of interest" description="Disordered" evidence="5">
    <location>
        <begin position="832"/>
        <end position="856"/>
    </location>
</feature>
<dbReference type="InterPro" id="IPR003587">
    <property type="entry name" value="Hint_dom_N"/>
</dbReference>
<evidence type="ECO:0000313" key="8">
    <source>
        <dbReference type="EMBL" id="SMD27516.1"/>
    </source>
</evidence>
<sequence>MRSRPIALSVRAVLVTTLVQVVTSPAAAAETQPSVPLPTTPSTSVVAPSLNPYRQDDASARQLGGDQRPKFTAPDGHGSTAATSLAPTASWTVASHTGDFTWSYPLRVPPAPGALVPSLALSYRSSEVDGRTSATNNQPSWVGEGWNLSPGFVERTYGRCGDDDMGDVKPPKSNDDLCWRSDNATAAYGGSGGPLIRDDVTGDWRTKGDDGSRIERREGIANGDDNGEHWVITSVDGTQYWFGSQPDSKSTWTVPVYGDDKNEPCHTTSHCVQAYRWNLDKVVDRNGNVMRYYYQTETNKYGMNEQDTAVEYIRGGTLERIDYGLRDTVTTPSGRVQFALADRCVPGSACDDKNKDNWPDVPLDDKCTATPCTVHYPSFWSTKRLAAITTQVLRGTTYDDVDRWELEHQYPDPGDKEKAALWLKSIKHTGLVGATSETLPAVTFEGTPLPNRVDTATDGVAPMYRYRVTGVRSETGGLVSITYTSQCRPESLPAKPEENRQWCFPVTWAPKNHAERTDYFHKYMVTKVITSDRLRVQDNVELSSPEQVVSYEYLDGAAWHWDTSEFTKESKKTWNEFRGFGRVRTRLGSSDDLSGKRTMSEERFHRGMDGDKLPPAPDGQPRFREAKVEDSDKVTYPDSDWLQGFGFETADFAHEGPSDAADPPRISKSVIRPSVQGPTATRGEFKAYIVRPGSQRSFTALSSGNWRTTKTESTYDDRGLPTKVNDLGDEATAADDRCTTTTYSRNTGKWILSLVGRVETVSVNCNATPTFPQDALSDTRNTYDDNGNLKVNEVATERPAAGPNYLTASTTTYDDHGRVKSVKDALGRTTATTYTPELGGPLTQTTVTTPSPRQGVAGLTTTTTVEPAWGAPTTISDPNKRVTTLAYDAIGRKTKVWLPNRPTTGKPSFKYDYLIRNDGASVVSTTKLGPNNTEVTSNDLYDGLLRLRQHQAPAMGGGRLIVDTRYDSFGRQWKKTQPYFNSAAVDTTLWLASDTQIPGHTRSYYDDAGRLSASVYFGGAHEKWRTTMTYDGDRVNTTPPLGATPITGITNARGEVIEQRRYHGSKAEGPYDATHYTYSKSGQLESVTDPMGKVWRYAYDLRGRMVQREDPASGTSIITYDDVNRVTANRDGRGETVAYEFDNLDRRTATYAGQIGGTKLAEWTYDTVLKGLGKVASSTRWVNGNAYTRNVLSYDSMYHQTGASLTIPASEGLLAGTYPTYSSYNADGSPSSESFAKAGELPEESVSYKYDNLGPILESWGGYNGSTFHYGSGTEYTRYGELQRVRLGSADRRVWQSYYYDSSTRRLTRSIVDAEVPAPMQSDTKYTYDPAGTVTSVADVPIGKTADVQCFRHDYLRRTTEAWTGKPIDWSVDEGCKTGPSLEALSGPAPYWHSYTYDKSGNRTTETHHASTGDTNRTYTYDVPGHAHALKSVLTKGPGVDTLEEYQYNAAGSVAKKGGQEFTWDVEGELTGITKDGKATSFVHDAEGDRLIRRDPEGTTLYLDGQELRLNVSGGNPTATRYYSHGGRIVGVRQGNGSLTWITGDHQGTGQIAIDAGTLAVTQRRQLPFGAPRGAVVQWPTDLGFVGGTEDESTGLTHLGARDYDPTTGRFVSVDPVMDPADAQQMNGYTYSNNNPISFSDPSGAYCDSCDFYGRQEQKNGGTGSVWTPPPPTKPQISKTDQQVWRQEKGSKATLQKAPPVKPNLAQNTKGNCRMSTGAFTGGIEVCGYGEPMTDAQHLILETCAEIKVAGIPCAGINAMAYAEDGDWASAAEAAAQMVGGKGPKKKSKESCSFTGETRVLMADGTTKPIAEVKVGDKVLAADPQSGHRAARTVTAVMVHEDRVLDLVTADGAKVTTTEDHPYWNETDRQWQRADELDAGDHLATAAGDRVAFGQLRPETWRLAAAHNLTVAGLHTFYVLAGTTPVLVHNSCPTEMFGRDPEVGPGASLDFLTPGEIRRIQNAADKIGQPITLVGSHARGTAHSESDWDYVITGHNNKIRKKVKNSLPVGARELGVDRRIDLFKGEVQKDLPYITFYPKAPK</sequence>
<dbReference type="NCBIfam" id="TIGR01643">
    <property type="entry name" value="YD_repeat_2x"/>
    <property type="match status" value="1"/>
</dbReference>
<dbReference type="Proteomes" id="UP000192674">
    <property type="component" value="Unassembled WGS sequence"/>
</dbReference>
<feature type="compositionally biased region" description="Basic and acidic residues" evidence="5">
    <location>
        <begin position="593"/>
        <end position="612"/>
    </location>
</feature>
<dbReference type="PANTHER" id="PTHR32305">
    <property type="match status" value="1"/>
</dbReference>
<dbReference type="CDD" id="cd00081">
    <property type="entry name" value="Hint"/>
    <property type="match status" value="1"/>
</dbReference>
<feature type="chain" id="PRO_5013297774" evidence="6">
    <location>
        <begin position="29"/>
        <end position="2042"/>
    </location>
</feature>
<evidence type="ECO:0000256" key="1">
    <source>
        <dbReference type="ARBA" id="ARBA00004613"/>
    </source>
</evidence>
<evidence type="ECO:0000259" key="7">
    <source>
        <dbReference type="SMART" id="SM00306"/>
    </source>
</evidence>
<protein>
    <submittedName>
        <fullName evidence="8">Intein N-terminal splicing region/RHS repeat-associated core domain-containing protein</fullName>
    </submittedName>
</protein>
<dbReference type="InterPro" id="IPR006530">
    <property type="entry name" value="YD"/>
</dbReference>
<keyword evidence="3" id="KW-0677">Repeat</keyword>
<name>A0A1W2G0V2_KIBAR</name>
<dbReference type="InterPro" id="IPR022385">
    <property type="entry name" value="Rhs_assc_core"/>
</dbReference>
<dbReference type="GO" id="GO:0005737">
    <property type="term" value="C:cytoplasm"/>
    <property type="evidence" value="ECO:0007669"/>
    <property type="project" value="InterPro"/>
</dbReference>
<evidence type="ECO:0000256" key="2">
    <source>
        <dbReference type="ARBA" id="ARBA00022525"/>
    </source>
</evidence>
<evidence type="ECO:0000313" key="9">
    <source>
        <dbReference type="Proteomes" id="UP000192674"/>
    </source>
</evidence>
<dbReference type="InterPro" id="IPR003284">
    <property type="entry name" value="Sal_SpvB"/>
</dbReference>
<dbReference type="InterPro" id="IPR036844">
    <property type="entry name" value="Hint_dom_sf"/>
</dbReference>
<dbReference type="GO" id="GO:0005576">
    <property type="term" value="C:extracellular region"/>
    <property type="evidence" value="ECO:0007669"/>
    <property type="project" value="UniProtKB-SubCell"/>
</dbReference>
<keyword evidence="4" id="KW-0843">Virulence</keyword>
<feature type="domain" description="Hint" evidence="7">
    <location>
        <begin position="1791"/>
        <end position="1887"/>
    </location>
</feature>
<feature type="region of interest" description="Disordered" evidence="5">
    <location>
        <begin position="1658"/>
        <end position="1681"/>
    </location>
</feature>
<keyword evidence="9" id="KW-1185">Reference proteome</keyword>